<feature type="transmembrane region" description="Helical" evidence="1">
    <location>
        <begin position="20"/>
        <end position="39"/>
    </location>
</feature>
<keyword evidence="1" id="KW-1133">Transmembrane helix</keyword>
<keyword evidence="1" id="KW-0812">Transmembrane</keyword>
<sequence>MKLLNVFNNDITKKIISVSMFIMIFIIVYLLPLLLLIIVKMLTNVTIFEHMFLLISGLIPIIFLALPNLISIIENKLWKKEKLKIFDYQSMYEEIFNVDNNGEKKDPFKNLKQLKANILTYCNNSLDELRLLKSYLNTIKEDKLPEKTLTIFITIFIGLMLFTLRSDIDLLGIFNISDSLQNVSKEALKGYNGLLVVTTTISLIGITVQDTYKGNRKINLLLEVIEICYEEFIDEKNK</sequence>
<evidence type="ECO:0000313" key="2">
    <source>
        <dbReference type="EMBL" id="SET95023.1"/>
    </source>
</evidence>
<accession>A0A1I0IE28</accession>
<dbReference type="AlphaFoldDB" id="A0A1I0IE28"/>
<feature type="transmembrane region" description="Helical" evidence="1">
    <location>
        <begin position="51"/>
        <end position="73"/>
    </location>
</feature>
<dbReference type="Proteomes" id="UP000199095">
    <property type="component" value="Unassembled WGS sequence"/>
</dbReference>
<proteinExistence type="predicted"/>
<feature type="transmembrane region" description="Helical" evidence="1">
    <location>
        <begin position="149"/>
        <end position="168"/>
    </location>
</feature>
<evidence type="ECO:0000313" key="3">
    <source>
        <dbReference type="Proteomes" id="UP000199095"/>
    </source>
</evidence>
<feature type="transmembrane region" description="Helical" evidence="1">
    <location>
        <begin position="188"/>
        <end position="208"/>
    </location>
</feature>
<reference evidence="3" key="1">
    <citation type="submission" date="2016-10" db="EMBL/GenBank/DDBJ databases">
        <authorList>
            <person name="Varghese N."/>
            <person name="Submissions S."/>
        </authorList>
    </citation>
    <scope>NUCLEOTIDE SEQUENCE [LARGE SCALE GENOMIC DNA]</scope>
    <source>
        <strain evidence="3">CGMCC 1.3566</strain>
    </source>
</reference>
<dbReference type="STRING" id="237682.SAMN05421676_11227"/>
<name>A0A1I0IE28_9BACI</name>
<protein>
    <submittedName>
        <fullName evidence="2">Uncharacterized protein</fullName>
    </submittedName>
</protein>
<keyword evidence="3" id="KW-1185">Reference proteome</keyword>
<keyword evidence="1" id="KW-0472">Membrane</keyword>
<dbReference type="RefSeq" id="WP_093136990.1">
    <property type="nucleotide sequence ID" value="NZ_FOHJ01000012.1"/>
</dbReference>
<dbReference type="EMBL" id="FOHJ01000012">
    <property type="protein sequence ID" value="SET95023.1"/>
    <property type="molecule type" value="Genomic_DNA"/>
</dbReference>
<gene>
    <name evidence="2" type="ORF">SAMN05421676_11227</name>
</gene>
<evidence type="ECO:0000256" key="1">
    <source>
        <dbReference type="SAM" id="Phobius"/>
    </source>
</evidence>
<organism evidence="2 3">
    <name type="scientific">Salinibacillus kushneri</name>
    <dbReference type="NCBI Taxonomy" id="237682"/>
    <lineage>
        <taxon>Bacteria</taxon>
        <taxon>Bacillati</taxon>
        <taxon>Bacillota</taxon>
        <taxon>Bacilli</taxon>
        <taxon>Bacillales</taxon>
        <taxon>Bacillaceae</taxon>
        <taxon>Salinibacillus</taxon>
    </lineage>
</organism>